<comment type="subcellular location">
    <subcellularLocation>
        <location evidence="1">Membrane</location>
    </subcellularLocation>
</comment>
<sequence length="542" mass="57673">MFARGVRTRRWGMSRILGLALAVTCALLSGCAATEQVAQMNRAANERQAAVAGRQQAFADALSDRQSRIAAQEVAAPWVAGTPQPLARDVSLPPALRENVPTTLMLSDDADLYGLAQRLGAATGIPVRVQPEALLPLEQFLPRLAVTGGMSQPAPLRMEVRDGPLPLADLLDALAARFSVHWRYVRNALEFYRTETRVFDVRALSLASAVDVRLGRSGSDGGEGFESTSSTTLSAKEHHALAVLRASIVPFLTRSGLIADAVNGASSIIVTDTPEALERVALYLERENKAMTRRVRLVFEEITVIVKQSAAGGLDWNALYAAAGSSARYAAPAAAALGASTLEATLGRGALQGSQAVISALSTMGAIVRHNKVPVLTLNRRPVTHAIRTTFSYIDRVQSTAVPGMTAAGANGSLPAVSITQKEETVGSFLTLVPDIQPDGQILLSVAYDNAVAQPLKTIMFGERGNQVQVQQITIDGNGTVQQIELRPGQPVILSGFDRSTDQHSGQRLAPGMPLIMGGQDSAEQERETTLMLVTAQVEEGY</sequence>
<evidence type="ECO:0000313" key="5">
    <source>
        <dbReference type="EMBL" id="EFF76176.1"/>
    </source>
</evidence>
<dbReference type="HOGENOM" id="CLU_015882_1_0_4"/>
<gene>
    <name evidence="5" type="ORF">HMPREF0004_2500</name>
</gene>
<keyword evidence="3" id="KW-0472">Membrane</keyword>
<comment type="caution">
    <text evidence="5">The sequence shown here is derived from an EMBL/GenBank/DDBJ whole genome shotgun (WGS) entry which is preliminary data.</text>
</comment>
<dbReference type="PANTHER" id="PTHR30332">
    <property type="entry name" value="PROBABLE GENERAL SECRETION PATHWAY PROTEIN D"/>
    <property type="match status" value="1"/>
</dbReference>
<evidence type="ECO:0000256" key="3">
    <source>
        <dbReference type="ARBA" id="ARBA00023136"/>
    </source>
</evidence>
<accession>D4XAK3</accession>
<dbReference type="PANTHER" id="PTHR30332:SF24">
    <property type="entry name" value="SECRETIN GSPD-RELATED"/>
    <property type="match status" value="1"/>
</dbReference>
<dbReference type="eggNOG" id="COG1450">
    <property type="taxonomic scope" value="Bacteria"/>
</dbReference>
<evidence type="ECO:0000256" key="4">
    <source>
        <dbReference type="SAM" id="SignalP"/>
    </source>
</evidence>
<keyword evidence="2 4" id="KW-0732">Signal</keyword>
<dbReference type="Proteomes" id="UP000004510">
    <property type="component" value="Unassembled WGS sequence"/>
</dbReference>
<organism evidence="5 6">
    <name type="scientific">Achromobacter piechaudii ATCC 43553</name>
    <dbReference type="NCBI Taxonomy" id="742159"/>
    <lineage>
        <taxon>Bacteria</taxon>
        <taxon>Pseudomonadati</taxon>
        <taxon>Pseudomonadota</taxon>
        <taxon>Betaproteobacteria</taxon>
        <taxon>Burkholderiales</taxon>
        <taxon>Alcaligenaceae</taxon>
        <taxon>Achromobacter</taxon>
    </lineage>
</organism>
<protein>
    <submittedName>
        <fullName evidence="5">Putative type IVB pilus formation outer membrane protein, R64 PilN family</fullName>
    </submittedName>
</protein>
<evidence type="ECO:0000256" key="1">
    <source>
        <dbReference type="ARBA" id="ARBA00004370"/>
    </source>
</evidence>
<feature type="signal peptide" evidence="4">
    <location>
        <begin position="1"/>
        <end position="32"/>
    </location>
</feature>
<name>D4XAK3_9BURK</name>
<feature type="chain" id="PRO_5003065697" evidence="4">
    <location>
        <begin position="33"/>
        <end position="542"/>
    </location>
</feature>
<reference evidence="6" key="1">
    <citation type="submission" date="2010-03" db="EMBL/GenBank/DDBJ databases">
        <title>Complete sequence of Mobiluncus curtisii ATCC 43063.</title>
        <authorList>
            <person name="Muzny D."/>
            <person name="Qin X."/>
            <person name="Deng J."/>
            <person name="Jiang H."/>
            <person name="Liu Y."/>
            <person name="Qu J."/>
            <person name="Song X.-Z."/>
            <person name="Zhang L."/>
            <person name="Thornton R."/>
            <person name="Coyle M."/>
            <person name="Francisco L."/>
            <person name="Jackson L."/>
            <person name="Javaid M."/>
            <person name="Korchina V."/>
            <person name="Kovar C."/>
            <person name="Mata R."/>
            <person name="Mathew T."/>
            <person name="Ngo R."/>
            <person name="Nguyen L."/>
            <person name="Nguyen N."/>
            <person name="Okwuonu G."/>
            <person name="Ongeri F."/>
            <person name="Pham C."/>
            <person name="Simmons D."/>
            <person name="Wilczek-Boney K."/>
            <person name="Hale W."/>
            <person name="Jakkamsetti A."/>
            <person name="Pham P."/>
            <person name="Ruth R."/>
            <person name="San Lucas F."/>
            <person name="Warren J."/>
            <person name="Zhang J."/>
            <person name="Zhao Z."/>
            <person name="Zhou C."/>
            <person name="Zhu D."/>
            <person name="Lee S."/>
            <person name="Bess C."/>
            <person name="Blankenburg K."/>
            <person name="Forbes L."/>
            <person name="Fu Q."/>
            <person name="Gubbala S."/>
            <person name="Hirani K."/>
            <person name="Jayaseelan J.C."/>
            <person name="Lara F."/>
            <person name="Munidasa M."/>
            <person name="Palculict T."/>
            <person name="Patil S."/>
            <person name="Pu L.-L."/>
            <person name="Saada N."/>
            <person name="Tang L."/>
            <person name="Weissenberger G."/>
            <person name="Zhu Y."/>
            <person name="Hemphill L."/>
            <person name="Shang Y."/>
            <person name="Youmans B."/>
            <person name="Ayvaz T."/>
            <person name="Ross M."/>
            <person name="Santibanez J."/>
            <person name="Aqrawi P."/>
            <person name="Gross S."/>
            <person name="Joshi V."/>
            <person name="Fowler G."/>
            <person name="Nazareth L."/>
            <person name="Reid J."/>
            <person name="Worley K."/>
            <person name="Petrosino J."/>
            <person name="Highlander S."/>
            <person name="Gibbs R."/>
            <person name="Gibbs R."/>
        </authorList>
    </citation>
    <scope>NUCLEOTIDE SEQUENCE [LARGE SCALE GENOMIC DNA]</scope>
    <source>
        <strain evidence="6">ATCC 43553</strain>
    </source>
</reference>
<evidence type="ECO:0000313" key="6">
    <source>
        <dbReference type="Proteomes" id="UP000004510"/>
    </source>
</evidence>
<dbReference type="AlphaFoldDB" id="D4XAK3"/>
<dbReference type="PROSITE" id="PS51257">
    <property type="entry name" value="PROKAR_LIPOPROTEIN"/>
    <property type="match status" value="1"/>
</dbReference>
<dbReference type="InterPro" id="IPR050810">
    <property type="entry name" value="Bact_Secretion_Sys_Channel"/>
</dbReference>
<dbReference type="PATRIC" id="fig|742159.3.peg.3453"/>
<proteinExistence type="predicted"/>
<dbReference type="EMBL" id="ADMS01000054">
    <property type="protein sequence ID" value="EFF76176.1"/>
    <property type="molecule type" value="Genomic_DNA"/>
</dbReference>
<evidence type="ECO:0000256" key="2">
    <source>
        <dbReference type="ARBA" id="ARBA00022729"/>
    </source>
</evidence>
<dbReference type="GO" id="GO:0016020">
    <property type="term" value="C:membrane"/>
    <property type="evidence" value="ECO:0007669"/>
    <property type="project" value="UniProtKB-SubCell"/>
</dbReference>